<comment type="caution">
    <text evidence="1">The sequence shown here is derived from an EMBL/GenBank/DDBJ whole genome shotgun (WGS) entry which is preliminary data.</text>
</comment>
<name>A0A833L036_UNCSA</name>
<reference evidence="1 2" key="1">
    <citation type="submission" date="2019-12" db="EMBL/GenBank/DDBJ databases">
        <authorList>
            <person name="Wolfe R."/>
            <person name="Danczak R."/>
            <person name="Wilkins M."/>
        </authorList>
    </citation>
    <scope>NUCLEOTIDE SEQUENCE [LARGE SCALE GENOMIC DNA]</scope>
    <source>
        <strain evidence="1">X2_MaxBin.013</strain>
    </source>
</reference>
<evidence type="ECO:0000313" key="2">
    <source>
        <dbReference type="Proteomes" id="UP000488506"/>
    </source>
</evidence>
<organism evidence="1 2">
    <name type="scientific">Candidatus Saganbacteria bacterium</name>
    <dbReference type="NCBI Taxonomy" id="2575572"/>
    <lineage>
        <taxon>Bacteria</taxon>
        <taxon>Bacillati</taxon>
        <taxon>Saganbacteria</taxon>
    </lineage>
</organism>
<dbReference type="AlphaFoldDB" id="A0A833L036"/>
<protein>
    <submittedName>
        <fullName evidence="1">Uncharacterized protein</fullName>
    </submittedName>
</protein>
<accession>A0A833L036</accession>
<sequence length="76" mass="8990">MNKSKAINIYLNPVAYEYEEKELYCRSCWVWPSHLKVYPTNPDKPAYEVSDGDIIPLRERNRIDRIVCIECGQEIL</sequence>
<evidence type="ECO:0000313" key="1">
    <source>
        <dbReference type="EMBL" id="KAF0132971.1"/>
    </source>
</evidence>
<proteinExistence type="predicted"/>
<dbReference type="EMBL" id="WPAF01000038">
    <property type="protein sequence ID" value="KAF0132971.1"/>
    <property type="molecule type" value="Genomic_DNA"/>
</dbReference>
<dbReference type="Proteomes" id="UP000488506">
    <property type="component" value="Unassembled WGS sequence"/>
</dbReference>
<gene>
    <name evidence="1" type="ORF">FD145_1506</name>
</gene>